<dbReference type="Proteomes" id="UP000612585">
    <property type="component" value="Unassembled WGS sequence"/>
</dbReference>
<dbReference type="RefSeq" id="WP_239151409.1">
    <property type="nucleotide sequence ID" value="NZ_BOPG01000011.1"/>
</dbReference>
<organism evidence="2 3">
    <name type="scientific">Virgisporangium aurantiacum</name>
    <dbReference type="NCBI Taxonomy" id="175570"/>
    <lineage>
        <taxon>Bacteria</taxon>
        <taxon>Bacillati</taxon>
        <taxon>Actinomycetota</taxon>
        <taxon>Actinomycetes</taxon>
        <taxon>Micromonosporales</taxon>
        <taxon>Micromonosporaceae</taxon>
        <taxon>Virgisporangium</taxon>
    </lineage>
</organism>
<evidence type="ECO:0000313" key="3">
    <source>
        <dbReference type="Proteomes" id="UP000612585"/>
    </source>
</evidence>
<keyword evidence="1" id="KW-1133">Transmembrane helix</keyword>
<evidence type="ECO:0000313" key="2">
    <source>
        <dbReference type="EMBL" id="GIJ54092.1"/>
    </source>
</evidence>
<accession>A0A8J3Z0B8</accession>
<feature type="transmembrane region" description="Helical" evidence="1">
    <location>
        <begin position="87"/>
        <end position="106"/>
    </location>
</feature>
<comment type="caution">
    <text evidence="2">The sequence shown here is derived from an EMBL/GenBank/DDBJ whole genome shotgun (WGS) entry which is preliminary data.</text>
</comment>
<keyword evidence="1" id="KW-0812">Transmembrane</keyword>
<keyword evidence="3" id="KW-1185">Reference proteome</keyword>
<keyword evidence="1" id="KW-0472">Membrane</keyword>
<protein>
    <submittedName>
        <fullName evidence="2">Uncharacterized protein</fullName>
    </submittedName>
</protein>
<gene>
    <name evidence="2" type="ORF">Vau01_016080</name>
</gene>
<reference evidence="2" key="1">
    <citation type="submission" date="2021-01" db="EMBL/GenBank/DDBJ databases">
        <title>Whole genome shotgun sequence of Virgisporangium aurantiacum NBRC 16421.</title>
        <authorList>
            <person name="Komaki H."/>
            <person name="Tamura T."/>
        </authorList>
    </citation>
    <scope>NUCLEOTIDE SEQUENCE</scope>
    <source>
        <strain evidence="2">NBRC 16421</strain>
    </source>
</reference>
<dbReference type="AlphaFoldDB" id="A0A8J3Z0B8"/>
<sequence length="138" mass="15466">MEPVDTLNEQDVIETIGRVDRRVRAVSDRWHAGESLIVGVCSAGLVIGRHEWPQLGWRWTVVYFVCAGVALAIHLWRRRVHRAPSRWIHAVWPTTFMLVLASGVLVDFMPASLSPQTIAVAILPTLPGLAAIAWTRLR</sequence>
<dbReference type="EMBL" id="BOPG01000011">
    <property type="protein sequence ID" value="GIJ54092.1"/>
    <property type="molecule type" value="Genomic_DNA"/>
</dbReference>
<feature type="transmembrane region" description="Helical" evidence="1">
    <location>
        <begin position="118"/>
        <end position="137"/>
    </location>
</feature>
<name>A0A8J3Z0B8_9ACTN</name>
<proteinExistence type="predicted"/>
<feature type="transmembrane region" description="Helical" evidence="1">
    <location>
        <begin position="56"/>
        <end position="75"/>
    </location>
</feature>
<evidence type="ECO:0000256" key="1">
    <source>
        <dbReference type="SAM" id="Phobius"/>
    </source>
</evidence>